<evidence type="ECO:0000313" key="3">
    <source>
        <dbReference type="EMBL" id="KAF6753793.1"/>
    </source>
</evidence>
<evidence type="ECO:0000259" key="2">
    <source>
        <dbReference type="Pfam" id="PF01965"/>
    </source>
</evidence>
<dbReference type="SUPFAM" id="SSF52317">
    <property type="entry name" value="Class I glutamine amidotransferase-like"/>
    <property type="match status" value="1"/>
</dbReference>
<gene>
    <name evidence="3" type="ORF">DFP72DRAFT_1046342</name>
</gene>
<organism evidence="3 4">
    <name type="scientific">Ephemerocybe angulata</name>
    <dbReference type="NCBI Taxonomy" id="980116"/>
    <lineage>
        <taxon>Eukaryota</taxon>
        <taxon>Fungi</taxon>
        <taxon>Dikarya</taxon>
        <taxon>Basidiomycota</taxon>
        <taxon>Agaricomycotina</taxon>
        <taxon>Agaricomycetes</taxon>
        <taxon>Agaricomycetidae</taxon>
        <taxon>Agaricales</taxon>
        <taxon>Agaricineae</taxon>
        <taxon>Psathyrellaceae</taxon>
        <taxon>Ephemerocybe</taxon>
    </lineage>
</organism>
<dbReference type="Pfam" id="PF01965">
    <property type="entry name" value="DJ-1_PfpI"/>
    <property type="match status" value="1"/>
</dbReference>
<dbReference type="GO" id="GO:0016740">
    <property type="term" value="F:transferase activity"/>
    <property type="evidence" value="ECO:0007669"/>
    <property type="project" value="UniProtKB-KW"/>
</dbReference>
<protein>
    <submittedName>
        <fullName evidence="3">Class I glutamine amidotransferase-like protein</fullName>
    </submittedName>
</protein>
<keyword evidence="4" id="KW-1185">Reference proteome</keyword>
<feature type="chain" id="PRO_5034263463" evidence="1">
    <location>
        <begin position="19"/>
        <end position="352"/>
    </location>
</feature>
<proteinExistence type="predicted"/>
<sequence length="352" mass="38913">MKPLFFLALFSILYIALAIPPTNYGVLVFPAFQLLDVFGPVDVLYGRSIFHQKNLTLSIISRTLSPVSTVPLTMNTTFGASILPTHTLSFPPSELEVLIVPGGVGTRAPDLAAEIEFIRTVFPSLRYLIAVCTGNALVARAGLLDGKKATGNKASWAWLTTHGNGKVHWVAQARWVRSSEKIWSTSGVSAGVDGTLNFIETVYGSDNATHLENAMEWTRVTDSNHDEFAAIWGAKVEAQMERGWWGRLSTLDNRSTLPYEPWVISNGEVNIPSNFLLSPGARNQFRELQVDDRIRNVPEGLDISLLLPRIRESNPLSPTVVFRRASINENAVTMYSVHATCMSLYHVWDGPM</sequence>
<keyword evidence="3" id="KW-0808">Transferase</keyword>
<feature type="signal peptide" evidence="1">
    <location>
        <begin position="1"/>
        <end position="18"/>
    </location>
</feature>
<dbReference type="Proteomes" id="UP000521943">
    <property type="component" value="Unassembled WGS sequence"/>
</dbReference>
<feature type="domain" description="DJ-1/PfpI" evidence="2">
    <location>
        <begin position="26"/>
        <end position="180"/>
    </location>
</feature>
<dbReference type="InterPro" id="IPR002818">
    <property type="entry name" value="DJ-1/PfpI"/>
</dbReference>
<comment type="caution">
    <text evidence="3">The sequence shown here is derived from an EMBL/GenBank/DDBJ whole genome shotgun (WGS) entry which is preliminary data.</text>
</comment>
<reference evidence="3 4" key="1">
    <citation type="submission" date="2020-07" db="EMBL/GenBank/DDBJ databases">
        <title>Comparative genomics of pyrophilous fungi reveals a link between fire events and developmental genes.</title>
        <authorList>
            <consortium name="DOE Joint Genome Institute"/>
            <person name="Steindorff A.S."/>
            <person name="Carver A."/>
            <person name="Calhoun S."/>
            <person name="Stillman K."/>
            <person name="Liu H."/>
            <person name="Lipzen A."/>
            <person name="Pangilinan J."/>
            <person name="Labutti K."/>
            <person name="Bruns T.D."/>
            <person name="Grigoriev I.V."/>
        </authorList>
    </citation>
    <scope>NUCLEOTIDE SEQUENCE [LARGE SCALE GENOMIC DNA]</scope>
    <source>
        <strain evidence="3 4">CBS 144469</strain>
    </source>
</reference>
<evidence type="ECO:0000313" key="4">
    <source>
        <dbReference type="Proteomes" id="UP000521943"/>
    </source>
</evidence>
<dbReference type="AlphaFoldDB" id="A0A8H6HV61"/>
<dbReference type="EMBL" id="JACGCI010000037">
    <property type="protein sequence ID" value="KAF6753793.1"/>
    <property type="molecule type" value="Genomic_DNA"/>
</dbReference>
<keyword evidence="1" id="KW-0732">Signal</keyword>
<accession>A0A8H6HV61</accession>
<dbReference type="InterPro" id="IPR052158">
    <property type="entry name" value="INH-QAR"/>
</dbReference>
<name>A0A8H6HV61_9AGAR</name>
<dbReference type="PANTHER" id="PTHR43130:SF15">
    <property type="entry name" value="THIJ_PFPI FAMILY PROTEIN (AFU_ORTHOLOGUE AFUA_5G14240)"/>
    <property type="match status" value="1"/>
</dbReference>
<dbReference type="CDD" id="cd03139">
    <property type="entry name" value="GATase1_PfpI_2"/>
    <property type="match status" value="1"/>
</dbReference>
<dbReference type="OrthoDB" id="543156at2759"/>
<dbReference type="InterPro" id="IPR029062">
    <property type="entry name" value="Class_I_gatase-like"/>
</dbReference>
<dbReference type="Gene3D" id="3.40.50.880">
    <property type="match status" value="1"/>
</dbReference>
<dbReference type="PANTHER" id="PTHR43130">
    <property type="entry name" value="ARAC-FAMILY TRANSCRIPTIONAL REGULATOR"/>
    <property type="match status" value="1"/>
</dbReference>
<keyword evidence="3" id="KW-0315">Glutamine amidotransferase</keyword>
<evidence type="ECO:0000256" key="1">
    <source>
        <dbReference type="SAM" id="SignalP"/>
    </source>
</evidence>